<dbReference type="HOGENOM" id="CLU_1243460_0_0_4"/>
<evidence type="ECO:0000259" key="3">
    <source>
        <dbReference type="Pfam" id="PF05239"/>
    </source>
</evidence>
<evidence type="ECO:0000313" key="5">
    <source>
        <dbReference type="Proteomes" id="UP000017184"/>
    </source>
</evidence>
<sequence>MKNPLLLSALLAAATLTHFGLAQSQVAGSTTIGITVTEATQVAMGWSVTKSLLGKTVHNESGEKIGEVIDLIIAPDRNLSFVIVGAGGFIGIGRHDVAIPVSQIQNHGDKLIMPGATKDAIKAMPTFNYASDTARRDQFIADAEHQMARARDKVTELLRRAGEASAESKAVINRDIDQLQLDLKYAQEKLDHMKRVGAANWHDFESDVNAAIVRLRKALEAA</sequence>
<dbReference type="AlphaFoldDB" id="U5NBA5"/>
<protein>
    <submittedName>
        <fullName evidence="4">PRC-barrel domain protein</fullName>
    </submittedName>
</protein>
<dbReference type="KEGG" id="cbx:Cenrod_1437"/>
<organism evidence="4 5">
    <name type="scientific">Candidatus Symbiobacter mobilis CR</name>
    <dbReference type="NCBI Taxonomy" id="946483"/>
    <lineage>
        <taxon>Bacteria</taxon>
        <taxon>Pseudomonadati</taxon>
        <taxon>Pseudomonadota</taxon>
        <taxon>Betaproteobacteria</taxon>
        <taxon>Burkholderiales</taxon>
        <taxon>Comamonadaceae</taxon>
    </lineage>
</organism>
<dbReference type="InterPro" id="IPR027275">
    <property type="entry name" value="PRC-brl_dom"/>
</dbReference>
<evidence type="ECO:0000313" key="4">
    <source>
        <dbReference type="EMBL" id="AGX87523.1"/>
    </source>
</evidence>
<dbReference type="Gene3D" id="2.30.30.240">
    <property type="entry name" value="PRC-barrel domain"/>
    <property type="match status" value="1"/>
</dbReference>
<keyword evidence="2" id="KW-0732">Signal</keyword>
<evidence type="ECO:0000256" key="1">
    <source>
        <dbReference type="SAM" id="Coils"/>
    </source>
</evidence>
<evidence type="ECO:0000256" key="2">
    <source>
        <dbReference type="SAM" id="SignalP"/>
    </source>
</evidence>
<dbReference type="EMBL" id="CP004885">
    <property type="protein sequence ID" value="AGX87523.1"/>
    <property type="molecule type" value="Genomic_DNA"/>
</dbReference>
<dbReference type="PATRIC" id="fig|946483.4.peg.1451"/>
<keyword evidence="5" id="KW-1185">Reference proteome</keyword>
<dbReference type="SUPFAM" id="SSF50346">
    <property type="entry name" value="PRC-barrel domain"/>
    <property type="match status" value="1"/>
</dbReference>
<reference evidence="4 5" key="1">
    <citation type="journal article" date="2013" name="Genome Biol.">
        <title>Genomic analysis reveals key aspects of prokaryotic symbiosis in the phototrophic consortium "Chlorochromatium aggregatum".</title>
        <authorList>
            <person name="Liu Z."/>
            <person name="Muller J."/>
            <person name="Li T."/>
            <person name="Alvey R.M."/>
            <person name="Vogl K."/>
            <person name="Frigaard N.U."/>
            <person name="Rockwell N.C."/>
            <person name="Boyd E.S."/>
            <person name="Tomsho L.P."/>
            <person name="Schuster S.C."/>
            <person name="Henke P."/>
            <person name="Rohde M."/>
            <person name="Overmann J."/>
            <person name="Bryant D.A."/>
        </authorList>
    </citation>
    <scope>NUCLEOTIDE SEQUENCE [LARGE SCALE GENOMIC DNA]</scope>
    <source>
        <strain evidence="4">CR</strain>
    </source>
</reference>
<name>U5NBA5_9BURK</name>
<proteinExistence type="predicted"/>
<feature type="domain" description="PRC-barrel" evidence="3">
    <location>
        <begin position="51"/>
        <end position="114"/>
    </location>
</feature>
<dbReference type="RefSeq" id="WP_022773006.1">
    <property type="nucleotide sequence ID" value="NC_022576.1"/>
</dbReference>
<dbReference type="OrthoDB" id="8759924at2"/>
<gene>
    <name evidence="4" type="ORF">Cenrod_1437</name>
</gene>
<dbReference type="STRING" id="946483.Cenrod_1437"/>
<dbReference type="Pfam" id="PF05239">
    <property type="entry name" value="PRC"/>
    <property type="match status" value="1"/>
</dbReference>
<accession>U5NBA5</accession>
<keyword evidence="1" id="KW-0175">Coiled coil</keyword>
<feature type="coiled-coil region" evidence="1">
    <location>
        <begin position="140"/>
        <end position="196"/>
    </location>
</feature>
<feature type="chain" id="PRO_5004662915" evidence="2">
    <location>
        <begin position="23"/>
        <end position="222"/>
    </location>
</feature>
<dbReference type="InterPro" id="IPR011033">
    <property type="entry name" value="PRC_barrel-like_sf"/>
</dbReference>
<dbReference type="Proteomes" id="UP000017184">
    <property type="component" value="Chromosome"/>
</dbReference>
<feature type="signal peptide" evidence="2">
    <location>
        <begin position="1"/>
        <end position="22"/>
    </location>
</feature>
<dbReference type="eggNOG" id="COG1873">
    <property type="taxonomic scope" value="Bacteria"/>
</dbReference>